<accession>A0ACC3MQ01</accession>
<evidence type="ECO:0000313" key="1">
    <source>
        <dbReference type="EMBL" id="KAK3700518.1"/>
    </source>
</evidence>
<keyword evidence="2" id="KW-1185">Reference proteome</keyword>
<organism evidence="1 2">
    <name type="scientific">Vermiconidia calcicola</name>
    <dbReference type="NCBI Taxonomy" id="1690605"/>
    <lineage>
        <taxon>Eukaryota</taxon>
        <taxon>Fungi</taxon>
        <taxon>Dikarya</taxon>
        <taxon>Ascomycota</taxon>
        <taxon>Pezizomycotina</taxon>
        <taxon>Dothideomycetes</taxon>
        <taxon>Dothideomycetidae</taxon>
        <taxon>Mycosphaerellales</taxon>
        <taxon>Extremaceae</taxon>
        <taxon>Vermiconidia</taxon>
    </lineage>
</organism>
<protein>
    <submittedName>
        <fullName evidence="1">Uncharacterized protein</fullName>
    </submittedName>
</protein>
<evidence type="ECO:0000313" key="2">
    <source>
        <dbReference type="Proteomes" id="UP001281147"/>
    </source>
</evidence>
<proteinExistence type="predicted"/>
<gene>
    <name evidence="1" type="ORF">LTR37_015919</name>
</gene>
<dbReference type="Proteomes" id="UP001281147">
    <property type="component" value="Unassembled WGS sequence"/>
</dbReference>
<sequence>MQPPSVNGPDTALAGLRSGRSSQRLEQIASLRARGVGEHVDLPQLVVCGDQSAGKSSVLEGITGLPFPRQDGVCTKFATEIILSHTEGPTNVSAEIIPHNSRSEASKAELLMYRREMAYFSELPDVIAEAGTHLGIRGFGSVQEGPAFVEDVLRIKVSGPIGLHLTVVDLPGLISVANEEQTEEDVQTVHNLVDSYAQNRRTIILAVVQANNDIANQGIIQKSKKFDKPGQRTVGIITKPDLINTGTESRIAALAKNQDTTKLKLGFFLLKNPSPSELAAGLTQEQWEKDEHHYFASSPWKEQTLDVERVGVVPLRGFLQRLLDQHIERELPKVREEIKQLIGRTEEDLVSLGEERPTPGHLRMFLSRIAMRFHNLATAALHGEYHGVDTAFFADADGSATYFRLRAFVHNVNTAFANDMRESGQTMKVVQEPETDSWEIDPPEPSPIAPSGQAYVTEAEMKAFVMKLHRKTRGRELPGNYNHVLLTELFHYQSERWKAMASEHSAYVFENISFFVKAAVRYVSPDDQVSLEMLDRIETALLESKRMADEELAKLCDDKAQQPITYNHYYTDNIQKARQGSARNWVKKAMKDASVEYYNGKLHISNTTADGEKLLNALQRQVSVDMDDQACLEASQGSLHIIRQVLVRVT</sequence>
<reference evidence="1" key="1">
    <citation type="submission" date="2023-07" db="EMBL/GenBank/DDBJ databases">
        <title>Black Yeasts Isolated from many extreme environments.</title>
        <authorList>
            <person name="Coleine C."/>
            <person name="Stajich J.E."/>
            <person name="Selbmann L."/>
        </authorList>
    </citation>
    <scope>NUCLEOTIDE SEQUENCE</scope>
    <source>
        <strain evidence="1">CCFEE 5714</strain>
    </source>
</reference>
<comment type="caution">
    <text evidence="1">The sequence shown here is derived from an EMBL/GenBank/DDBJ whole genome shotgun (WGS) entry which is preliminary data.</text>
</comment>
<name>A0ACC3MQ01_9PEZI</name>
<dbReference type="EMBL" id="JAUTXU010000184">
    <property type="protein sequence ID" value="KAK3700518.1"/>
    <property type="molecule type" value="Genomic_DNA"/>
</dbReference>